<dbReference type="CDD" id="cd00077">
    <property type="entry name" value="HDc"/>
    <property type="match status" value="1"/>
</dbReference>
<dbReference type="InterPro" id="IPR003607">
    <property type="entry name" value="HD/PDEase_dom"/>
</dbReference>
<dbReference type="InterPro" id="IPR006674">
    <property type="entry name" value="HD_domain"/>
</dbReference>
<sequence>MLFLLEKNLKKFRKTQLYKTLSKPKAKYMTLGIIFTSILFILIMISIVPERISVRVGDISPKDIRATKDIVDEVTTEKFKLEAMEKVEPKYRIDTSIQIKVKSDIRKFFELVKRLYNDNDINLSDKEKEDSLLQQEYVKLSSEECKQLLTISPETLLTLESNIYEVINQIMGVGIKEEELKYEKNNVAKTFENFDNLTQESKLIGAKIVKDKIQPNKFVDMETTQQKREEAAERVDPVIIKEGQIITERNKTIDKTAYSLIKKTGLLKENKGIDYTLIFGALILTILIETIIMGYLYVFDRKVIYNFKLLVILAIIILLISMIAKSIYGLSGYMIPISSATILISILINPRLSILINIILSIIIGITTSSELSILIVCLISGIVGAFATVNTQQRYNIFLIGLLVGTINIITILGFGLAYSLEFNEILRRSIYGMTNGVISSILAIGSLPLWENIFNILTPLKLLELMNPNQPLLKRLLIEAPGTYHHSIIVGNLSEGAAEVVDANALIARVGAYYHDIGKLKRPYFFKENQKNGENPHDKINPNLSALVITNHTKDGIELACKHRLPEEIKDIIKQHHGKTLVAYFYHKALNEEGSEFVQEERFRYEGPKPQSKEAAIVMLADSAEAAVKAMKDPTKGKIEVLVRKIIKDKLNDGQLDECGLTLGDLNKIANSFMNTFMGIYHERIEYPNLNLAELKGGN</sequence>
<comment type="caution">
    <text evidence="3">The sequence shown here is derived from an EMBL/GenBank/DDBJ whole genome shotgun (WGS) entry which is preliminary data.</text>
</comment>
<keyword evidence="1" id="KW-0812">Transmembrane</keyword>
<dbReference type="EMBL" id="LGSS01000003">
    <property type="protein sequence ID" value="KNF09346.1"/>
    <property type="molecule type" value="Genomic_DNA"/>
</dbReference>
<evidence type="ECO:0000259" key="2">
    <source>
        <dbReference type="SMART" id="SM00471"/>
    </source>
</evidence>
<feature type="transmembrane region" description="Helical" evidence="1">
    <location>
        <begin position="275"/>
        <end position="297"/>
    </location>
</feature>
<dbReference type="InterPro" id="IPR011621">
    <property type="entry name" value="Metal-dep_PHydrolase_7TM_intra"/>
</dbReference>
<name>A0A0L0WD26_GOTPU</name>
<dbReference type="InterPro" id="IPR006675">
    <property type="entry name" value="HDIG_dom"/>
</dbReference>
<dbReference type="NCBIfam" id="TIGR00277">
    <property type="entry name" value="HDIG"/>
    <property type="match status" value="1"/>
</dbReference>
<feature type="domain" description="HD/PDEase" evidence="2">
    <location>
        <begin position="481"/>
        <end position="638"/>
    </location>
</feature>
<dbReference type="SMART" id="SM00471">
    <property type="entry name" value="HDc"/>
    <property type="match status" value="1"/>
</dbReference>
<dbReference type="PANTHER" id="PTHR36442:SF1">
    <property type="entry name" value="CYCLIC-DI-AMP PHOSPHODIESTERASE PGPH"/>
    <property type="match status" value="1"/>
</dbReference>
<evidence type="ECO:0000313" key="4">
    <source>
        <dbReference type="Proteomes" id="UP000037267"/>
    </source>
</evidence>
<dbReference type="SUPFAM" id="SSF109604">
    <property type="entry name" value="HD-domain/PDEase-like"/>
    <property type="match status" value="1"/>
</dbReference>
<dbReference type="InterPro" id="IPR011624">
    <property type="entry name" value="Metal-dep_PHydrolase_7TM_extra"/>
</dbReference>
<proteinExistence type="predicted"/>
<keyword evidence="3" id="KW-0378">Hydrolase</keyword>
<keyword evidence="1" id="KW-1133">Transmembrane helix</keyword>
<dbReference type="Pfam" id="PF07697">
    <property type="entry name" value="7TMR-HDED"/>
    <property type="match status" value="1"/>
</dbReference>
<accession>A0A0L0WD26</accession>
<dbReference type="GO" id="GO:0016787">
    <property type="term" value="F:hydrolase activity"/>
    <property type="evidence" value="ECO:0007669"/>
    <property type="project" value="UniProtKB-KW"/>
</dbReference>
<keyword evidence="4" id="KW-1185">Reference proteome</keyword>
<dbReference type="Gene3D" id="1.10.3210.10">
    <property type="entry name" value="Hypothetical protein af1432"/>
    <property type="match status" value="1"/>
</dbReference>
<dbReference type="RefSeq" id="WP_050354340.1">
    <property type="nucleotide sequence ID" value="NZ_LGSS01000003.1"/>
</dbReference>
<evidence type="ECO:0000256" key="1">
    <source>
        <dbReference type="SAM" id="Phobius"/>
    </source>
</evidence>
<feature type="transmembrane region" description="Helical" evidence="1">
    <location>
        <begin position="396"/>
        <end position="420"/>
    </location>
</feature>
<feature type="transmembrane region" description="Helical" evidence="1">
    <location>
        <begin position="432"/>
        <end position="452"/>
    </location>
</feature>
<dbReference type="OrthoDB" id="9806952at2"/>
<dbReference type="Pfam" id="PF07698">
    <property type="entry name" value="7TM-7TMR_HD"/>
    <property type="match status" value="1"/>
</dbReference>
<dbReference type="Pfam" id="PF01966">
    <property type="entry name" value="HD"/>
    <property type="match status" value="1"/>
</dbReference>
<dbReference type="AlphaFoldDB" id="A0A0L0WD26"/>
<keyword evidence="1" id="KW-0472">Membrane</keyword>
<feature type="transmembrane region" description="Helical" evidence="1">
    <location>
        <begin position="334"/>
        <end position="360"/>
    </location>
</feature>
<protein>
    <submittedName>
        <fullName evidence="3">Metal dependent phosphohydrolase</fullName>
    </submittedName>
</protein>
<dbReference type="Proteomes" id="UP000037267">
    <property type="component" value="Unassembled WGS sequence"/>
</dbReference>
<gene>
    <name evidence="3" type="ORF">CLPU_3c01240</name>
</gene>
<dbReference type="STRING" id="1503.CLPU_3c01240"/>
<organism evidence="3 4">
    <name type="scientific">Gottschalkia purinilytica</name>
    <name type="common">Clostridium purinilyticum</name>
    <dbReference type="NCBI Taxonomy" id="1503"/>
    <lineage>
        <taxon>Bacteria</taxon>
        <taxon>Bacillati</taxon>
        <taxon>Bacillota</taxon>
        <taxon>Tissierellia</taxon>
        <taxon>Tissierellales</taxon>
        <taxon>Gottschalkiaceae</taxon>
        <taxon>Gottschalkia</taxon>
    </lineage>
</organism>
<dbReference type="InterPro" id="IPR052722">
    <property type="entry name" value="PgpH_phosphodiesterase"/>
</dbReference>
<dbReference type="PATRIC" id="fig|1503.3.peg.1989"/>
<feature type="transmembrane region" description="Helical" evidence="1">
    <location>
        <begin position="372"/>
        <end position="390"/>
    </location>
</feature>
<dbReference type="PANTHER" id="PTHR36442">
    <property type="entry name" value="CYCLIC-DI-AMP PHOSPHODIESTERASE PGPH"/>
    <property type="match status" value="1"/>
</dbReference>
<feature type="transmembrane region" description="Helical" evidence="1">
    <location>
        <begin position="309"/>
        <end position="328"/>
    </location>
</feature>
<evidence type="ECO:0000313" key="3">
    <source>
        <dbReference type="EMBL" id="KNF09346.1"/>
    </source>
</evidence>
<reference evidence="4" key="1">
    <citation type="submission" date="2015-07" db="EMBL/GenBank/DDBJ databases">
        <title>Draft genome sequence of the purine-degrading Gottschalkia purinilyticum DSM 1384 (formerly Clostridium purinilyticum).</title>
        <authorList>
            <person name="Poehlein A."/>
            <person name="Schiel-Bengelsdorf B."/>
            <person name="Bengelsdorf F.R."/>
            <person name="Daniel R."/>
            <person name="Duerre P."/>
        </authorList>
    </citation>
    <scope>NUCLEOTIDE SEQUENCE [LARGE SCALE GENOMIC DNA]</scope>
    <source>
        <strain evidence="4">DSM 1384</strain>
    </source>
</reference>
<feature type="transmembrane region" description="Helical" evidence="1">
    <location>
        <begin position="28"/>
        <end position="48"/>
    </location>
</feature>